<dbReference type="AlphaFoldDB" id="A0A1I7ML41"/>
<gene>
    <name evidence="2" type="ORF">SAMN04487966_104246</name>
</gene>
<sequence length="159" mass="16971">MSNRIVVDTLRVMLVVALVAITALQVIGLPWLSGVMAEGLPGEAHMRWPILILSMLGLACVQVGIVCTLRLLGFTRSDEVFSPRAFRWVNGIIGAFLGCSLVCAATIVYQSATVAGPPLWMMALLGGVFAGLGLALLMTVMRTLLVRATTLQSEMDVVI</sequence>
<accession>A0A1I7ML41</accession>
<evidence type="ECO:0000313" key="2">
    <source>
        <dbReference type="EMBL" id="SFV22650.1"/>
    </source>
</evidence>
<protein>
    <recommendedName>
        <fullName evidence="4">DUF2975 domain-containing protein</fullName>
    </recommendedName>
</protein>
<feature type="transmembrane region" description="Helical" evidence="1">
    <location>
        <begin position="52"/>
        <end position="73"/>
    </location>
</feature>
<keyword evidence="1" id="KW-0812">Transmembrane</keyword>
<keyword evidence="1" id="KW-0472">Membrane</keyword>
<feature type="transmembrane region" description="Helical" evidence="1">
    <location>
        <begin position="12"/>
        <end position="32"/>
    </location>
</feature>
<dbReference type="EMBL" id="FPCG01000004">
    <property type="protein sequence ID" value="SFV22650.1"/>
    <property type="molecule type" value="Genomic_DNA"/>
</dbReference>
<feature type="transmembrane region" description="Helical" evidence="1">
    <location>
        <begin position="120"/>
        <end position="145"/>
    </location>
</feature>
<dbReference type="Pfam" id="PF11188">
    <property type="entry name" value="DUF2975"/>
    <property type="match status" value="1"/>
</dbReference>
<evidence type="ECO:0000313" key="3">
    <source>
        <dbReference type="Proteomes" id="UP000198881"/>
    </source>
</evidence>
<reference evidence="2 3" key="1">
    <citation type="submission" date="2016-10" db="EMBL/GenBank/DDBJ databases">
        <authorList>
            <person name="de Groot N.N."/>
        </authorList>
    </citation>
    <scope>NUCLEOTIDE SEQUENCE [LARGE SCALE GENOMIC DNA]</scope>
    <source>
        <strain evidence="2 3">CGMCC 1.7054</strain>
    </source>
</reference>
<keyword evidence="1" id="KW-1133">Transmembrane helix</keyword>
<dbReference type="InterPro" id="IPR021354">
    <property type="entry name" value="DUF2975"/>
</dbReference>
<name>A0A1I7ML41_9MICC</name>
<feature type="transmembrane region" description="Helical" evidence="1">
    <location>
        <begin position="85"/>
        <end position="108"/>
    </location>
</feature>
<proteinExistence type="predicted"/>
<dbReference type="STRING" id="574650.SAMN04487966_104246"/>
<evidence type="ECO:0008006" key="4">
    <source>
        <dbReference type="Google" id="ProtNLM"/>
    </source>
</evidence>
<dbReference type="Proteomes" id="UP000198881">
    <property type="component" value="Unassembled WGS sequence"/>
</dbReference>
<evidence type="ECO:0000256" key="1">
    <source>
        <dbReference type="SAM" id="Phobius"/>
    </source>
</evidence>
<organism evidence="2 3">
    <name type="scientific">Micrococcus terreus</name>
    <dbReference type="NCBI Taxonomy" id="574650"/>
    <lineage>
        <taxon>Bacteria</taxon>
        <taxon>Bacillati</taxon>
        <taxon>Actinomycetota</taxon>
        <taxon>Actinomycetes</taxon>
        <taxon>Micrococcales</taxon>
        <taxon>Micrococcaceae</taxon>
        <taxon>Micrococcus</taxon>
    </lineage>
</organism>
<keyword evidence="3" id="KW-1185">Reference proteome</keyword>
<dbReference type="RefSeq" id="WP_177227875.1">
    <property type="nucleotide sequence ID" value="NZ_FPCG01000004.1"/>
</dbReference>